<evidence type="ECO:0000256" key="1">
    <source>
        <dbReference type="SAM" id="Phobius"/>
    </source>
</evidence>
<keyword evidence="3" id="KW-1185">Reference proteome</keyword>
<feature type="transmembrane region" description="Helical" evidence="1">
    <location>
        <begin position="52"/>
        <end position="73"/>
    </location>
</feature>
<keyword evidence="1" id="KW-0472">Membrane</keyword>
<evidence type="ECO:0000313" key="2">
    <source>
        <dbReference type="EMBL" id="KWW22371.1"/>
    </source>
</evidence>
<dbReference type="Proteomes" id="UP000064189">
    <property type="component" value="Unassembled WGS sequence"/>
</dbReference>
<gene>
    <name evidence="2" type="ORF">AS888_12600</name>
</gene>
<protein>
    <submittedName>
        <fullName evidence="2">Uncharacterized protein</fullName>
    </submittedName>
</protein>
<evidence type="ECO:0000313" key="3">
    <source>
        <dbReference type="Proteomes" id="UP000064189"/>
    </source>
</evidence>
<reference evidence="2 3" key="1">
    <citation type="submission" date="2015-11" db="EMBL/GenBank/DDBJ databases">
        <title>Genome Sequence of Bacillus simplex strain VanAntwerpen2.</title>
        <authorList>
            <person name="Couger M.B."/>
        </authorList>
    </citation>
    <scope>NUCLEOTIDE SEQUENCE [LARGE SCALE GENOMIC DNA]</scope>
    <source>
        <strain evidence="2 3">VanAntwerpen02</strain>
    </source>
</reference>
<dbReference type="EMBL" id="LNNH01000004">
    <property type="protein sequence ID" value="KWW22371.1"/>
    <property type="molecule type" value="Genomic_DNA"/>
</dbReference>
<feature type="transmembrane region" description="Helical" evidence="1">
    <location>
        <begin position="21"/>
        <end position="46"/>
    </location>
</feature>
<sequence>METNNKNALLNEQRELAEEVLDIYSLKVFIILDLLLFSIFFGILLHPLLPSLWLNFLLPLLFFTTFTVLLQILDMLHKKS</sequence>
<accession>A0A109N2N0</accession>
<proteinExistence type="predicted"/>
<keyword evidence="1" id="KW-0812">Transmembrane</keyword>
<dbReference type="AlphaFoldDB" id="A0A109N2N0"/>
<comment type="caution">
    <text evidence="2">The sequence shown here is derived from an EMBL/GenBank/DDBJ whole genome shotgun (WGS) entry which is preliminary data.</text>
</comment>
<keyword evidence="1" id="KW-1133">Transmembrane helix</keyword>
<name>A0A109N2N0_9BACI</name>
<organism evidence="2 3">
    <name type="scientific">Peribacillus simplex</name>
    <dbReference type="NCBI Taxonomy" id="1478"/>
    <lineage>
        <taxon>Bacteria</taxon>
        <taxon>Bacillati</taxon>
        <taxon>Bacillota</taxon>
        <taxon>Bacilli</taxon>
        <taxon>Bacillales</taxon>
        <taxon>Bacillaceae</taxon>
        <taxon>Peribacillus</taxon>
    </lineage>
</organism>